<dbReference type="Proteomes" id="UP001165082">
    <property type="component" value="Unassembled WGS sequence"/>
</dbReference>
<protein>
    <submittedName>
        <fullName evidence="2">Uncharacterized protein</fullName>
    </submittedName>
</protein>
<feature type="region of interest" description="Disordered" evidence="1">
    <location>
        <begin position="1"/>
        <end position="22"/>
    </location>
</feature>
<name>A0A9W6Z6J2_9STRA</name>
<keyword evidence="3" id="KW-1185">Reference proteome</keyword>
<evidence type="ECO:0000313" key="3">
    <source>
        <dbReference type="Proteomes" id="UP001165082"/>
    </source>
</evidence>
<dbReference type="OrthoDB" id="190004at2759"/>
<evidence type="ECO:0000256" key="1">
    <source>
        <dbReference type="SAM" id="MobiDB-lite"/>
    </source>
</evidence>
<reference evidence="2" key="1">
    <citation type="submission" date="2022-07" db="EMBL/GenBank/DDBJ databases">
        <title>Genome analysis of Parmales, a sister group of diatoms, reveals the evolutionary specialization of diatoms from phago-mixotrophs to photoautotrophs.</title>
        <authorList>
            <person name="Ban H."/>
            <person name="Sato S."/>
            <person name="Yoshikawa S."/>
            <person name="Kazumasa Y."/>
            <person name="Nakamura Y."/>
            <person name="Ichinomiya M."/>
            <person name="Saitoh K."/>
            <person name="Sato N."/>
            <person name="Blanc-Mathieu R."/>
            <person name="Endo H."/>
            <person name="Kuwata A."/>
            <person name="Ogata H."/>
        </authorList>
    </citation>
    <scope>NUCLEOTIDE SEQUENCE</scope>
</reference>
<dbReference type="EMBL" id="BRXZ01001805">
    <property type="protein sequence ID" value="GMH46681.1"/>
    <property type="molecule type" value="Genomic_DNA"/>
</dbReference>
<comment type="caution">
    <text evidence="2">The sequence shown here is derived from an EMBL/GenBank/DDBJ whole genome shotgun (WGS) entry which is preliminary data.</text>
</comment>
<dbReference type="AlphaFoldDB" id="A0A9W6Z6J2"/>
<organism evidence="2 3">
    <name type="scientific">Triparma retinervis</name>
    <dbReference type="NCBI Taxonomy" id="2557542"/>
    <lineage>
        <taxon>Eukaryota</taxon>
        <taxon>Sar</taxon>
        <taxon>Stramenopiles</taxon>
        <taxon>Ochrophyta</taxon>
        <taxon>Bolidophyceae</taxon>
        <taxon>Parmales</taxon>
        <taxon>Triparmaceae</taxon>
        <taxon>Triparma</taxon>
    </lineage>
</organism>
<evidence type="ECO:0000313" key="2">
    <source>
        <dbReference type="EMBL" id="GMH46681.1"/>
    </source>
</evidence>
<sequence length="307" mass="33975">MTSSVASLSKNARSSMSLDSPGLTNVFSTPSLHETAPITHQQMTHSVSNPSLASTTTGREVERLAAIKDNVSNPNIVIDYHPPYVASRKGGMSRHEAEALIKRHEGKPQKYGIKKLPEPSKIIPRQQGRIHLNGPETIHSMVPLSIKGMRWDTKKRVYDENGNRRYDLISGAYEQKELFGALRSYGGEQSRTFSHGELILASNKSVQREIEEGVSGLHICDEWEKKIMHTQGRPNKMISFREAFTLHPSSNAYNGQTFKWEYDAIAKTRAMGGGARGGGSKGKSLIKSGLSGGHLFKKSTGEMRVRM</sequence>
<gene>
    <name evidence="2" type="ORF">TrRE_jg8159</name>
</gene>
<accession>A0A9W6Z6J2</accession>
<proteinExistence type="predicted"/>